<evidence type="ECO:0000313" key="3">
    <source>
        <dbReference type="Proteomes" id="UP000034196"/>
    </source>
</evidence>
<name>A0A1J4NS30_9ACTN</name>
<dbReference type="RefSeq" id="WP_046583813.1">
    <property type="nucleotide sequence ID" value="NZ_LAVA02000090.1"/>
</dbReference>
<dbReference type="Proteomes" id="UP000034196">
    <property type="component" value="Unassembled WGS sequence"/>
</dbReference>
<keyword evidence="1" id="KW-0812">Transmembrane</keyword>
<proteinExistence type="predicted"/>
<dbReference type="EMBL" id="LAVA02000090">
    <property type="protein sequence ID" value="OIJ63966.1"/>
    <property type="molecule type" value="Genomic_DNA"/>
</dbReference>
<keyword evidence="3" id="KW-1185">Reference proteome</keyword>
<feature type="transmembrane region" description="Helical" evidence="1">
    <location>
        <begin position="46"/>
        <end position="69"/>
    </location>
</feature>
<evidence type="ECO:0000313" key="2">
    <source>
        <dbReference type="EMBL" id="OIJ63966.1"/>
    </source>
</evidence>
<protein>
    <submittedName>
        <fullName evidence="2">Uncharacterized protein</fullName>
    </submittedName>
</protein>
<comment type="caution">
    <text evidence="2">The sequence shown here is derived from an EMBL/GenBank/DDBJ whole genome shotgun (WGS) entry which is preliminary data.</text>
</comment>
<reference evidence="2" key="1">
    <citation type="submission" date="2016-10" db="EMBL/GenBank/DDBJ databases">
        <title>Genome sequence of Streptomyces mangrovisoli MUSC 149.</title>
        <authorList>
            <person name="Lee L.-H."/>
            <person name="Ser H.-L."/>
        </authorList>
    </citation>
    <scope>NUCLEOTIDE SEQUENCE [LARGE SCALE GENOMIC DNA]</scope>
    <source>
        <strain evidence="2">MUSC 149</strain>
    </source>
</reference>
<evidence type="ECO:0000256" key="1">
    <source>
        <dbReference type="SAM" id="Phobius"/>
    </source>
</evidence>
<gene>
    <name evidence="2" type="ORF">WN71_031725</name>
</gene>
<accession>A0A1J4NS30</accession>
<keyword evidence="1" id="KW-0472">Membrane</keyword>
<keyword evidence="1" id="KW-1133">Transmembrane helix</keyword>
<organism evidence="2 3">
    <name type="scientific">Streptomyces mangrovisoli</name>
    <dbReference type="NCBI Taxonomy" id="1428628"/>
    <lineage>
        <taxon>Bacteria</taxon>
        <taxon>Bacillati</taxon>
        <taxon>Actinomycetota</taxon>
        <taxon>Actinomycetes</taxon>
        <taxon>Kitasatosporales</taxon>
        <taxon>Streptomycetaceae</taxon>
        <taxon>Streptomyces</taxon>
    </lineage>
</organism>
<feature type="transmembrane region" description="Helical" evidence="1">
    <location>
        <begin position="81"/>
        <end position="102"/>
    </location>
</feature>
<sequence>MTFAVVSGLLLGASALLNGALLFLFCFLGDGCGNTDHPPACDSDGWASVAFFGPWVSLAVAGTVMALCLRWAQRRGRTPWLALLSAALVHGTGLCLVFYSFWG</sequence>
<dbReference type="AlphaFoldDB" id="A0A1J4NS30"/>